<dbReference type="EMBL" id="CAJOBC010000741">
    <property type="protein sequence ID" value="CAF3620849.1"/>
    <property type="molecule type" value="Genomic_DNA"/>
</dbReference>
<evidence type="ECO:0000256" key="2">
    <source>
        <dbReference type="ARBA" id="ARBA00022490"/>
    </source>
</evidence>
<feature type="domain" description="RRM" evidence="7">
    <location>
        <begin position="158"/>
        <end position="240"/>
    </location>
</feature>
<proteinExistence type="predicted"/>
<dbReference type="Gene3D" id="3.30.70.330">
    <property type="match status" value="3"/>
</dbReference>
<evidence type="ECO:0000313" key="10">
    <source>
        <dbReference type="EMBL" id="CAF3620849.1"/>
    </source>
</evidence>
<dbReference type="Proteomes" id="UP000681722">
    <property type="component" value="Unassembled WGS sequence"/>
</dbReference>
<name>A0A813V7I7_9BILA</name>
<feature type="domain" description="RRM" evidence="7">
    <location>
        <begin position="253"/>
        <end position="325"/>
    </location>
</feature>
<evidence type="ECO:0000256" key="5">
    <source>
        <dbReference type="PROSITE-ProRule" id="PRU00176"/>
    </source>
</evidence>
<comment type="caution">
    <text evidence="8">The sequence shown here is derived from an EMBL/GenBank/DDBJ whole genome shotgun (WGS) entry which is preliminary data.</text>
</comment>
<dbReference type="FunFam" id="3.30.70.330:FF:000026">
    <property type="entry name" value="APOBEC1 complementation factor isoform X1"/>
    <property type="match status" value="1"/>
</dbReference>
<gene>
    <name evidence="8" type="ORF">GPM918_LOCUS5193</name>
    <name evidence="9" type="ORF">OVA965_LOCUS6423</name>
    <name evidence="10" type="ORF">SRO942_LOCUS5193</name>
    <name evidence="11" type="ORF">TMI583_LOCUS6417</name>
</gene>
<dbReference type="GO" id="GO:0005737">
    <property type="term" value="C:cytoplasm"/>
    <property type="evidence" value="ECO:0007669"/>
    <property type="project" value="UniProtKB-SubCell"/>
</dbReference>
<dbReference type="EMBL" id="CAJNOQ010000741">
    <property type="protein sequence ID" value="CAF0833751.1"/>
    <property type="molecule type" value="Genomic_DNA"/>
</dbReference>
<organism evidence="8 12">
    <name type="scientific">Didymodactylos carnosus</name>
    <dbReference type="NCBI Taxonomy" id="1234261"/>
    <lineage>
        <taxon>Eukaryota</taxon>
        <taxon>Metazoa</taxon>
        <taxon>Spiralia</taxon>
        <taxon>Gnathifera</taxon>
        <taxon>Rotifera</taxon>
        <taxon>Eurotatoria</taxon>
        <taxon>Bdelloidea</taxon>
        <taxon>Philodinida</taxon>
        <taxon>Philodinidae</taxon>
        <taxon>Didymodactylos</taxon>
    </lineage>
</organism>
<evidence type="ECO:0000259" key="7">
    <source>
        <dbReference type="PROSITE" id="PS50102"/>
    </source>
</evidence>
<dbReference type="Pfam" id="PF00076">
    <property type="entry name" value="RRM_1"/>
    <property type="match status" value="3"/>
</dbReference>
<dbReference type="FunFam" id="3.30.70.330:FF:000027">
    <property type="entry name" value="Heterogeneous nuclear ribonucleoprotein q isoform"/>
    <property type="match status" value="1"/>
</dbReference>
<evidence type="ECO:0000313" key="11">
    <source>
        <dbReference type="EMBL" id="CAF3621362.1"/>
    </source>
</evidence>
<dbReference type="EMBL" id="CAJOBA010001929">
    <property type="protein sequence ID" value="CAF3621362.1"/>
    <property type="molecule type" value="Genomic_DNA"/>
</dbReference>
<keyword evidence="3" id="KW-0677">Repeat</keyword>
<feature type="region of interest" description="Disordered" evidence="6">
    <location>
        <begin position="50"/>
        <end position="70"/>
    </location>
</feature>
<dbReference type="EMBL" id="CAJNOK010001930">
    <property type="protein sequence ID" value="CAF0836582.1"/>
    <property type="molecule type" value="Genomic_DNA"/>
</dbReference>
<feature type="region of interest" description="Disordered" evidence="6">
    <location>
        <begin position="434"/>
        <end position="463"/>
    </location>
</feature>
<evidence type="ECO:0000313" key="12">
    <source>
        <dbReference type="Proteomes" id="UP000663829"/>
    </source>
</evidence>
<dbReference type="InterPro" id="IPR035979">
    <property type="entry name" value="RBD_domain_sf"/>
</dbReference>
<dbReference type="Proteomes" id="UP000682733">
    <property type="component" value="Unassembled WGS sequence"/>
</dbReference>
<evidence type="ECO:0000256" key="3">
    <source>
        <dbReference type="ARBA" id="ARBA00022737"/>
    </source>
</evidence>
<keyword evidence="2" id="KW-0963">Cytoplasm</keyword>
<dbReference type="SMART" id="SM00360">
    <property type="entry name" value="RRM"/>
    <property type="match status" value="3"/>
</dbReference>
<dbReference type="GO" id="GO:0003723">
    <property type="term" value="F:RNA binding"/>
    <property type="evidence" value="ECO:0007669"/>
    <property type="project" value="UniProtKB-UniRule"/>
</dbReference>
<comment type="subcellular location">
    <subcellularLocation>
        <location evidence="1">Cytoplasm</location>
    </subcellularLocation>
</comment>
<reference evidence="8" key="1">
    <citation type="submission" date="2021-02" db="EMBL/GenBank/DDBJ databases">
        <authorList>
            <person name="Nowell W R."/>
        </authorList>
    </citation>
    <scope>NUCLEOTIDE SEQUENCE</scope>
</reference>
<evidence type="ECO:0000313" key="9">
    <source>
        <dbReference type="EMBL" id="CAF0836582.1"/>
    </source>
</evidence>
<accession>A0A813V7I7</accession>
<dbReference type="CDD" id="cd12249">
    <property type="entry name" value="RRM1_hnRNPR_like"/>
    <property type="match status" value="1"/>
</dbReference>
<dbReference type="NCBIfam" id="TIGR01648">
    <property type="entry name" value="hnRNP-R-Q"/>
    <property type="match status" value="1"/>
</dbReference>
<feature type="compositionally biased region" description="Low complexity" evidence="6">
    <location>
        <begin position="434"/>
        <end position="461"/>
    </location>
</feature>
<dbReference type="PROSITE" id="PS50102">
    <property type="entry name" value="RRM"/>
    <property type="match status" value="3"/>
</dbReference>
<evidence type="ECO:0000256" key="1">
    <source>
        <dbReference type="ARBA" id="ARBA00004496"/>
    </source>
</evidence>
<evidence type="ECO:0000256" key="4">
    <source>
        <dbReference type="ARBA" id="ARBA00022884"/>
    </source>
</evidence>
<keyword evidence="12" id="KW-1185">Reference proteome</keyword>
<dbReference type="InterPro" id="IPR006535">
    <property type="entry name" value="HnRNP_R/Q_splicing_fac"/>
</dbReference>
<dbReference type="PANTHER" id="PTHR21245">
    <property type="entry name" value="HETEROGENEOUS NUCLEAR RIBONUCLEOPROTEIN"/>
    <property type="match status" value="1"/>
</dbReference>
<dbReference type="InterPro" id="IPR012677">
    <property type="entry name" value="Nucleotide-bd_a/b_plait_sf"/>
</dbReference>
<dbReference type="Proteomes" id="UP000677228">
    <property type="component" value="Unassembled WGS sequence"/>
</dbReference>
<protein>
    <recommendedName>
        <fullName evidence="7">RRM domain-containing protein</fullName>
    </recommendedName>
</protein>
<dbReference type="SUPFAM" id="SSF54928">
    <property type="entry name" value="RNA-binding domain, RBD"/>
    <property type="match status" value="2"/>
</dbReference>
<keyword evidence="4 5" id="KW-0694">RNA-binding</keyword>
<sequence length="665" mass="73424">MFACLSYYKMDHQNQDINLPTVNPCCSPSNESSTIIDQQPIVSTNIENGYPVRQENGQRKTGPPPTWPTTKLPPSRGCEVFVGKLPRDCFESELFPIFERIGQIYEMRLMMDFSGFNRGYAFITFTDREDAKRAVKELNNFEIRKGRLIGVCQSVDNCRLFVGGIPKTKKKEEILDEMCKVTDGVVDVIVYPSAHDKTKNRGFAFVEYESHRSAAMARRKLLPGKIQLWGHQIAVDWAEPEAEVDEDVMATVRVLYVRNLMMTTSEEQIKDVFEKIKEGSVERVKKLKDYCFVHFKERDDALHAMHIMNGADLDGSIVEITLAKPVDKNQYFRYTRGVSPATLAAATFGLTGTTPTIDIGPYTAIPYFASAIPVSPPMQAQTAAANAALTAAVNAMQQKNIRRCLNATGRMISANPSTITGTNSSNSTTLLTNGVNSQVTTSSPRTSTTLRQNSSSSSTLQPHRGAYYAILRPSSRRNPADEKCLEDLYKEAHDALYCSSSSAANLNGCGQQQLSATILQTIPDTASMTNANVAASTSSFVAANPTIISPSPNSVYPSTIAIASSRLCNTDETAQFMPVAFHPSMFQQQPHPSQLPLFPSQQHQQHQTQILLPQQHAPQQVNLHHPQHQLPAGFTFSAPFLFDPSAVHPAQVAHQNGLFSYGYLA</sequence>
<evidence type="ECO:0000313" key="8">
    <source>
        <dbReference type="EMBL" id="CAF0833751.1"/>
    </source>
</evidence>
<dbReference type="AlphaFoldDB" id="A0A813V7I7"/>
<dbReference type="FunFam" id="3.30.70.330:FF:000022">
    <property type="entry name" value="APOBEC1 complementation factor isoform X1"/>
    <property type="match status" value="1"/>
</dbReference>
<dbReference type="Proteomes" id="UP000663829">
    <property type="component" value="Unassembled WGS sequence"/>
</dbReference>
<evidence type="ECO:0000256" key="6">
    <source>
        <dbReference type="SAM" id="MobiDB-lite"/>
    </source>
</evidence>
<dbReference type="InterPro" id="IPR000504">
    <property type="entry name" value="RRM_dom"/>
</dbReference>
<feature type="domain" description="RRM" evidence="7">
    <location>
        <begin position="78"/>
        <end position="156"/>
    </location>
</feature>
<dbReference type="OrthoDB" id="3800936at2759"/>